<name>A0A7S0B359_9DINO</name>
<reference evidence="2" key="1">
    <citation type="submission" date="2021-01" db="EMBL/GenBank/DDBJ databases">
        <authorList>
            <person name="Corre E."/>
            <person name="Pelletier E."/>
            <person name="Niang G."/>
            <person name="Scheremetjew M."/>
            <person name="Finn R."/>
            <person name="Kale V."/>
            <person name="Holt S."/>
            <person name="Cochrane G."/>
            <person name="Meng A."/>
            <person name="Brown T."/>
            <person name="Cohen L."/>
        </authorList>
    </citation>
    <scope>NUCLEOTIDE SEQUENCE</scope>
    <source>
        <strain evidence="2">Pbaha01</strain>
    </source>
</reference>
<protein>
    <recommendedName>
        <fullName evidence="3">FACT complex subunit</fullName>
    </recommendedName>
</protein>
<proteinExistence type="predicted"/>
<evidence type="ECO:0008006" key="3">
    <source>
        <dbReference type="Google" id="ProtNLM"/>
    </source>
</evidence>
<sequence length="304" mass="32156">MAPFQAAQLAVLILAAVVLVHVQGLRKGTAEEDISPARSEIVTPGQWLTDAASNFLLLPLGVPEDIRMEQCKVMSNGDSLLVLVTEKPKAEAETAALRKYKLVVEALKREAGHDEAMLKSKLEDWLGTEDDDDVRGHISAALQSLKQVRQAKTDTTPRTISLPLGALMQEVSSPVHGSKAHILAGLRSSAHGSSDEAAHHRLSLGIIAESFSVEVPYPVPAERAFVLKAGPQLLLAGMPLLRQSLDAGGVSTGGKPFVPLPLFNLQGHQLSGPSTGGSAERGAGWPWLLDAVAHGGLKPLTANT</sequence>
<accession>A0A7S0B359</accession>
<dbReference type="EMBL" id="HBEG01040790">
    <property type="protein sequence ID" value="CAD8380694.1"/>
    <property type="molecule type" value="Transcribed_RNA"/>
</dbReference>
<keyword evidence="1" id="KW-0732">Signal</keyword>
<feature type="signal peptide" evidence="1">
    <location>
        <begin position="1"/>
        <end position="24"/>
    </location>
</feature>
<evidence type="ECO:0000313" key="2">
    <source>
        <dbReference type="EMBL" id="CAD8380694.1"/>
    </source>
</evidence>
<evidence type="ECO:0000256" key="1">
    <source>
        <dbReference type="SAM" id="SignalP"/>
    </source>
</evidence>
<feature type="chain" id="PRO_5030961564" description="FACT complex subunit" evidence="1">
    <location>
        <begin position="25"/>
        <end position="304"/>
    </location>
</feature>
<dbReference type="AlphaFoldDB" id="A0A7S0B359"/>
<organism evidence="2">
    <name type="scientific">Pyrodinium bahamense</name>
    <dbReference type="NCBI Taxonomy" id="73915"/>
    <lineage>
        <taxon>Eukaryota</taxon>
        <taxon>Sar</taxon>
        <taxon>Alveolata</taxon>
        <taxon>Dinophyceae</taxon>
        <taxon>Gonyaulacales</taxon>
        <taxon>Pyrocystaceae</taxon>
        <taxon>Pyrodinium</taxon>
    </lineage>
</organism>
<gene>
    <name evidence="2" type="ORF">PBAH0796_LOCUS24933</name>
</gene>